<feature type="domain" description="FAD-binding" evidence="5">
    <location>
        <begin position="8"/>
        <end position="272"/>
    </location>
</feature>
<dbReference type="Pfam" id="PF01494">
    <property type="entry name" value="FAD_binding_3"/>
    <property type="match status" value="2"/>
</dbReference>
<evidence type="ECO:0000313" key="7">
    <source>
        <dbReference type="EMBL" id="KAK0622165.1"/>
    </source>
</evidence>
<dbReference type="Proteomes" id="UP001175001">
    <property type="component" value="Unassembled WGS sequence"/>
</dbReference>
<evidence type="ECO:0000256" key="4">
    <source>
        <dbReference type="SAM" id="MobiDB-lite"/>
    </source>
</evidence>
<evidence type="ECO:0000256" key="1">
    <source>
        <dbReference type="ARBA" id="ARBA00022630"/>
    </source>
</evidence>
<gene>
    <name evidence="7" type="primary">PHHY_0</name>
    <name evidence="7" type="ORF">DIS24_g11333</name>
</gene>
<proteinExistence type="predicted"/>
<feature type="domain" description="Phenol hydroxylase-like C-terminal dimerisation" evidence="6">
    <location>
        <begin position="350"/>
        <end position="405"/>
    </location>
</feature>
<accession>A0AA39WV60</accession>
<dbReference type="Gene3D" id="3.40.30.20">
    <property type="match status" value="1"/>
</dbReference>
<dbReference type="SUPFAM" id="SSF51905">
    <property type="entry name" value="FAD/NAD(P)-binding domain"/>
    <property type="match status" value="1"/>
</dbReference>
<dbReference type="InterPro" id="IPR012941">
    <property type="entry name" value="Phe_hydrox_C_dim_dom"/>
</dbReference>
<dbReference type="Gene3D" id="3.50.50.60">
    <property type="entry name" value="FAD/NAD(P)-binding domain"/>
    <property type="match status" value="1"/>
</dbReference>
<keyword evidence="1" id="KW-0285">Flavoprotein</keyword>
<keyword evidence="2" id="KW-0274">FAD</keyword>
<keyword evidence="3" id="KW-0560">Oxidoreductase</keyword>
<sequence>MAPLPESKTDVVIIGAGPAGLMAALWMTKCGIDVRIIDKRATKVFKGQADSLQPRTMEILDSFGIADEIYKRAAHLVESRFWASGKSGGIEPCGVASDYYPELSRFHQVLINQGQIERTLLDAIKDLGNVEVERGVAPTKLQIDEQNLQDPQAYPVQLTLRHLTEEEMAESPTVPVPTPGAFGINPGDEKELERKPTGKEGTEEVVHAKYVFGCDGARSWTRKQIGIKLVGEGKDSLWGAVDIVPVTDFPDLRVRSFVTTSQGTMGIVPRENGMIRVGVELDAYNLGWKVAHVIKGISKPSILKTYETERREVAQQLITFDEDLTARFSAGEDIKEIFAKELPFTSCTSIEYGPSMVVAKAGANIVSKQELAQHIIVGRRFASQQVIEQASGCPLQFQERFPSDGN</sequence>
<dbReference type="InterPro" id="IPR036188">
    <property type="entry name" value="FAD/NAD-bd_sf"/>
</dbReference>
<dbReference type="Pfam" id="PF07976">
    <property type="entry name" value="Phe_hydrox_dim"/>
    <property type="match status" value="1"/>
</dbReference>
<comment type="caution">
    <text evidence="7">The sequence shown here is derived from an EMBL/GenBank/DDBJ whole genome shotgun (WGS) entry which is preliminary data.</text>
</comment>
<dbReference type="GO" id="GO:0016709">
    <property type="term" value="F:oxidoreductase activity, acting on paired donors, with incorporation or reduction of molecular oxygen, NAD(P)H as one donor, and incorporation of one atom of oxygen"/>
    <property type="evidence" value="ECO:0007669"/>
    <property type="project" value="UniProtKB-ARBA"/>
</dbReference>
<protein>
    <submittedName>
        <fullName evidence="7">Phenol hydroxylase</fullName>
    </submittedName>
</protein>
<name>A0AA39WV60_9PEZI</name>
<feature type="region of interest" description="Disordered" evidence="4">
    <location>
        <begin position="169"/>
        <end position="200"/>
    </location>
</feature>
<dbReference type="InterPro" id="IPR038220">
    <property type="entry name" value="PHOX_C_sf"/>
</dbReference>
<dbReference type="EMBL" id="JAUJDW010000157">
    <property type="protein sequence ID" value="KAK0622165.1"/>
    <property type="molecule type" value="Genomic_DNA"/>
</dbReference>
<reference evidence="7" key="1">
    <citation type="submission" date="2023-06" db="EMBL/GenBank/DDBJ databases">
        <title>Multi-omics analyses reveal the molecular pathogenesis toolkit of Lasiodiplodia hormozganensis, a cross-kingdom pathogen.</title>
        <authorList>
            <person name="Felix C."/>
            <person name="Meneses R."/>
            <person name="Goncalves M.F.M."/>
            <person name="Tilleman L."/>
            <person name="Duarte A.S."/>
            <person name="Jorrin-Novo J.V."/>
            <person name="Van De Peer Y."/>
            <person name="Deforce D."/>
            <person name="Van Nieuwerburgh F."/>
            <person name="Esteves A.C."/>
            <person name="Alves A."/>
        </authorList>
    </citation>
    <scope>NUCLEOTIDE SEQUENCE</scope>
    <source>
        <strain evidence="7">CBS 339.90</strain>
    </source>
</reference>
<keyword evidence="8" id="KW-1185">Reference proteome</keyword>
<dbReference type="AlphaFoldDB" id="A0AA39WV60"/>
<dbReference type="GO" id="GO:0071949">
    <property type="term" value="F:FAD binding"/>
    <property type="evidence" value="ECO:0007669"/>
    <property type="project" value="InterPro"/>
</dbReference>
<dbReference type="InterPro" id="IPR050641">
    <property type="entry name" value="RIFMO-like"/>
</dbReference>
<dbReference type="PANTHER" id="PTHR43004:SF20">
    <property type="entry name" value="2-MONOOXYGENASE, PUTATIVE (AFU_ORTHOLOGUE AFUA_1G13660)-RELATED"/>
    <property type="match status" value="1"/>
</dbReference>
<feature type="compositionally biased region" description="Basic and acidic residues" evidence="4">
    <location>
        <begin position="187"/>
        <end position="200"/>
    </location>
</feature>
<evidence type="ECO:0000256" key="2">
    <source>
        <dbReference type="ARBA" id="ARBA00022827"/>
    </source>
</evidence>
<dbReference type="PANTHER" id="PTHR43004">
    <property type="entry name" value="TRK SYSTEM POTASSIUM UPTAKE PROTEIN"/>
    <property type="match status" value="1"/>
</dbReference>
<dbReference type="PRINTS" id="PR00420">
    <property type="entry name" value="RNGMNOXGNASE"/>
</dbReference>
<evidence type="ECO:0000313" key="8">
    <source>
        <dbReference type="Proteomes" id="UP001175001"/>
    </source>
</evidence>
<evidence type="ECO:0000259" key="6">
    <source>
        <dbReference type="Pfam" id="PF07976"/>
    </source>
</evidence>
<feature type="domain" description="FAD-binding" evidence="5">
    <location>
        <begin position="282"/>
        <end position="320"/>
    </location>
</feature>
<dbReference type="InterPro" id="IPR002938">
    <property type="entry name" value="FAD-bd"/>
</dbReference>
<organism evidence="7 8">
    <name type="scientific">Lasiodiplodia hormozganensis</name>
    <dbReference type="NCBI Taxonomy" id="869390"/>
    <lineage>
        <taxon>Eukaryota</taxon>
        <taxon>Fungi</taxon>
        <taxon>Dikarya</taxon>
        <taxon>Ascomycota</taxon>
        <taxon>Pezizomycotina</taxon>
        <taxon>Dothideomycetes</taxon>
        <taxon>Dothideomycetes incertae sedis</taxon>
        <taxon>Botryosphaeriales</taxon>
        <taxon>Botryosphaeriaceae</taxon>
        <taxon>Lasiodiplodia</taxon>
    </lineage>
</organism>
<evidence type="ECO:0000259" key="5">
    <source>
        <dbReference type="Pfam" id="PF01494"/>
    </source>
</evidence>
<evidence type="ECO:0000256" key="3">
    <source>
        <dbReference type="ARBA" id="ARBA00023002"/>
    </source>
</evidence>